<name>A0ABW6W7T2_9ACTN</name>
<comment type="caution">
    <text evidence="1">The sequence shown here is derived from an EMBL/GenBank/DDBJ whole genome shotgun (WGS) entry which is preliminary data.</text>
</comment>
<evidence type="ECO:0000313" key="1">
    <source>
        <dbReference type="EMBL" id="MFF5289011.1"/>
    </source>
</evidence>
<gene>
    <name evidence="1" type="ORF">ACFY35_06215</name>
</gene>
<organism evidence="1 2">
    <name type="scientific">Paractinoplanes globisporus</name>
    <dbReference type="NCBI Taxonomy" id="113565"/>
    <lineage>
        <taxon>Bacteria</taxon>
        <taxon>Bacillati</taxon>
        <taxon>Actinomycetota</taxon>
        <taxon>Actinomycetes</taxon>
        <taxon>Micromonosporales</taxon>
        <taxon>Micromonosporaceae</taxon>
        <taxon>Paractinoplanes</taxon>
    </lineage>
</organism>
<evidence type="ECO:0000313" key="2">
    <source>
        <dbReference type="Proteomes" id="UP001602245"/>
    </source>
</evidence>
<dbReference type="NCBIfam" id="TIGR02243">
    <property type="entry name" value="putative baseplate assembly protein"/>
    <property type="match status" value="1"/>
</dbReference>
<dbReference type="RefSeq" id="WP_020509358.1">
    <property type="nucleotide sequence ID" value="NZ_JBIAZU010000001.1"/>
</dbReference>
<dbReference type="InterPro" id="IPR011749">
    <property type="entry name" value="CHP02243"/>
</dbReference>
<proteinExistence type="predicted"/>
<protein>
    <submittedName>
        <fullName evidence="1">Baseplate assembly protein</fullName>
    </submittedName>
</protein>
<accession>A0ABW6W7T2</accession>
<sequence>MPLEPPNLDDRTFADLFAEARSLIPRYAPEWTNHNDSDPGITLLQLFSWLTEQTVYRLNRVPDRNYLKFLQLLGIQTRPARPARVDVTFTLARPDADAFVIVPKGTQVATAGGDVPPVVFETGQALVALGARLAAVQVFDAYAYSDATTANGIAGQDFAPFGAHAHEGAALLLGFSSPLPFVDQSIDLACYAQPRSSGHPGLHCDTDQLVEPPPPAELAYEFWDGAHWETLGLEADGTRAFSRDGHLVLVGPGTAASKATIGAVGTALYWLRVRLVTSRYEVAPRLSAVRTNTIAAVAAQTAADEVLGGSDGTPAQGPFRLGNRPVLERDEPLALTRTDGTPVTVASLQLEVDEGGGFEPWQEVADFVASGPDDPHYVLDHTTGQVTFGDGRTGRIPVANPANPSSNIVARSYSYGGGKGTNVGAGTVTTLRTFAEGVKSATNFAPALGGADEETVDDAKRRAPAMLAARDRAVTADDFVTLALATPQVVVRRAQALPLYHPEFPDVPVPGVVSVIVVPDGDGPAPLPSDVTLRAVCRHLNAHRLVTNELYVLPPTYRSVLVTAEIVARPDADLASLRRALAGRIAEYFHPLTGGADGTGWPFGGTIYYSTLCRVLLDVPGVDRIRDNQLTVTLDRRVQPFCRDVEIGVGRLIASEPPDLRVSYS</sequence>
<dbReference type="EMBL" id="JBIAZU010000001">
    <property type="protein sequence ID" value="MFF5289011.1"/>
    <property type="molecule type" value="Genomic_DNA"/>
</dbReference>
<keyword evidence="2" id="KW-1185">Reference proteome</keyword>
<dbReference type="Proteomes" id="UP001602245">
    <property type="component" value="Unassembled WGS sequence"/>
</dbReference>
<reference evidence="1 2" key="1">
    <citation type="submission" date="2024-10" db="EMBL/GenBank/DDBJ databases">
        <title>The Natural Products Discovery Center: Release of the First 8490 Sequenced Strains for Exploring Actinobacteria Biosynthetic Diversity.</title>
        <authorList>
            <person name="Kalkreuter E."/>
            <person name="Kautsar S.A."/>
            <person name="Yang D."/>
            <person name="Bader C.D."/>
            <person name="Teijaro C.N."/>
            <person name="Fluegel L."/>
            <person name="Davis C.M."/>
            <person name="Simpson J.R."/>
            <person name="Lauterbach L."/>
            <person name="Steele A.D."/>
            <person name="Gui C."/>
            <person name="Meng S."/>
            <person name="Li G."/>
            <person name="Viehrig K."/>
            <person name="Ye F."/>
            <person name="Su P."/>
            <person name="Kiefer A.F."/>
            <person name="Nichols A."/>
            <person name="Cepeda A.J."/>
            <person name="Yan W."/>
            <person name="Fan B."/>
            <person name="Jiang Y."/>
            <person name="Adhikari A."/>
            <person name="Zheng C.-J."/>
            <person name="Schuster L."/>
            <person name="Cowan T.M."/>
            <person name="Smanski M.J."/>
            <person name="Chevrette M.G."/>
            <person name="De Carvalho L.P.S."/>
            <person name="Shen B."/>
        </authorList>
    </citation>
    <scope>NUCLEOTIDE SEQUENCE [LARGE SCALE GENOMIC DNA]</scope>
    <source>
        <strain evidence="1 2">NPDC000087</strain>
    </source>
</reference>